<reference evidence="1 2" key="1">
    <citation type="journal article" date="2016" name="Nat. Commun.">
        <title>Thousands of microbial genomes shed light on interconnected biogeochemical processes in an aquifer system.</title>
        <authorList>
            <person name="Anantharaman K."/>
            <person name="Brown C.T."/>
            <person name="Hug L.A."/>
            <person name="Sharon I."/>
            <person name="Castelle C.J."/>
            <person name="Probst A.J."/>
            <person name="Thomas B.C."/>
            <person name="Singh A."/>
            <person name="Wilkins M.J."/>
            <person name="Karaoz U."/>
            <person name="Brodie E.L."/>
            <person name="Williams K.H."/>
            <person name="Hubbard S.S."/>
            <person name="Banfield J.F."/>
        </authorList>
    </citation>
    <scope>NUCLEOTIDE SEQUENCE [LARGE SCALE GENOMIC DNA]</scope>
</reference>
<name>A0A1F5ZI17_9BACT</name>
<sequence length="161" mass="18112">MLRQKDGHIPKGVSPCGEFLKHFANYGSPSIVNDDSFGSGVVEIPRRREAGKFATPYFLAQSSPCIFSEGIHEVFALPKRDSEHKLSLWRGLKPELWKLEELDFTGVHEIYKFPTIHAVARKAIRVPTQNAARLSFFNSINHAVKYRSTGDLGGLFLDKLL</sequence>
<dbReference type="Proteomes" id="UP000177268">
    <property type="component" value="Unassembled WGS sequence"/>
</dbReference>
<accession>A0A1F5ZI17</accession>
<organism evidence="1 2">
    <name type="scientific">Candidatus Gottesmanbacteria bacterium RBG_13_45_10</name>
    <dbReference type="NCBI Taxonomy" id="1798370"/>
    <lineage>
        <taxon>Bacteria</taxon>
        <taxon>Candidatus Gottesmaniibacteriota</taxon>
    </lineage>
</organism>
<evidence type="ECO:0000313" key="1">
    <source>
        <dbReference type="EMBL" id="OGG12128.1"/>
    </source>
</evidence>
<gene>
    <name evidence="1" type="ORF">A2Z00_02975</name>
</gene>
<dbReference type="EMBL" id="MFIZ01000003">
    <property type="protein sequence ID" value="OGG12128.1"/>
    <property type="molecule type" value="Genomic_DNA"/>
</dbReference>
<protein>
    <submittedName>
        <fullName evidence="1">Uncharacterized protein</fullName>
    </submittedName>
</protein>
<evidence type="ECO:0000313" key="2">
    <source>
        <dbReference type="Proteomes" id="UP000177268"/>
    </source>
</evidence>
<comment type="caution">
    <text evidence="1">The sequence shown here is derived from an EMBL/GenBank/DDBJ whole genome shotgun (WGS) entry which is preliminary data.</text>
</comment>
<dbReference type="AlphaFoldDB" id="A0A1F5ZI17"/>
<proteinExistence type="predicted"/>